<dbReference type="InterPro" id="IPR004107">
    <property type="entry name" value="Integrase_SAM-like_N"/>
</dbReference>
<evidence type="ECO:0000313" key="8">
    <source>
        <dbReference type="EMBL" id="MBC8751323.1"/>
    </source>
</evidence>
<evidence type="ECO:0000259" key="7">
    <source>
        <dbReference type="PROSITE" id="PS51900"/>
    </source>
</evidence>
<sequence length="292" mass="33590">MTPLRQRMMHDMEIRNLAENTQRSYLLQVSSFARHFRRSPELLGPEEIRAWLVYLREERKLAPGSVGPTIGALRFLYRVTLKRDWSDEDFPLPRKPVRLPVILSLDEITTFFESIVSLRQRTILMVAYAAGLRVSEVVHLKVTDIDSKRMVIRVNQGKNRKDRYVMLSPRLLEILRTYWHDAHPRDWLFPGDIPGRPITREAVALACRVARQRSGIRKPITPHSLRHAFATHLLEAGTDVRRIQLLMGHRALSTTARYLKVATSTVCATPSPFDLLPHPAPTPAQPPAPEYF</sequence>
<evidence type="ECO:0000256" key="5">
    <source>
        <dbReference type="PROSITE-ProRule" id="PRU01248"/>
    </source>
</evidence>
<gene>
    <name evidence="8" type="ORF">F6X42_33725</name>
</gene>
<dbReference type="EMBL" id="VZQQ01000051">
    <property type="protein sequence ID" value="MBC8751323.1"/>
    <property type="molecule type" value="Genomic_DNA"/>
</dbReference>
<dbReference type="Proteomes" id="UP000736373">
    <property type="component" value="Unassembled WGS sequence"/>
</dbReference>
<keyword evidence="4" id="KW-0233">DNA recombination</keyword>
<keyword evidence="3 5" id="KW-0238">DNA-binding</keyword>
<dbReference type="Pfam" id="PF00589">
    <property type="entry name" value="Phage_integrase"/>
    <property type="match status" value="1"/>
</dbReference>
<dbReference type="InterPro" id="IPR002104">
    <property type="entry name" value="Integrase_catalytic"/>
</dbReference>
<dbReference type="PANTHER" id="PTHR30349:SF64">
    <property type="entry name" value="PROPHAGE INTEGRASE INTD-RELATED"/>
    <property type="match status" value="1"/>
</dbReference>
<keyword evidence="2" id="KW-0229">DNA integration</keyword>
<dbReference type="InterPro" id="IPR010998">
    <property type="entry name" value="Integrase_recombinase_N"/>
</dbReference>
<dbReference type="InterPro" id="IPR044068">
    <property type="entry name" value="CB"/>
</dbReference>
<keyword evidence="9" id="KW-1185">Reference proteome</keyword>
<dbReference type="InterPro" id="IPR013762">
    <property type="entry name" value="Integrase-like_cat_sf"/>
</dbReference>
<name>A0ABR7PYI9_9BURK</name>
<organism evidence="8 9">
    <name type="scientific">Paraburkholderia podalyriae</name>
    <dbReference type="NCBI Taxonomy" id="1938811"/>
    <lineage>
        <taxon>Bacteria</taxon>
        <taxon>Pseudomonadati</taxon>
        <taxon>Pseudomonadota</taxon>
        <taxon>Betaproteobacteria</taxon>
        <taxon>Burkholderiales</taxon>
        <taxon>Burkholderiaceae</taxon>
        <taxon>Paraburkholderia</taxon>
    </lineage>
</organism>
<dbReference type="InterPro" id="IPR050090">
    <property type="entry name" value="Tyrosine_recombinase_XerCD"/>
</dbReference>
<dbReference type="Pfam" id="PF13495">
    <property type="entry name" value="Phage_int_SAM_4"/>
    <property type="match status" value="1"/>
</dbReference>
<dbReference type="SUPFAM" id="SSF56349">
    <property type="entry name" value="DNA breaking-rejoining enzymes"/>
    <property type="match status" value="1"/>
</dbReference>
<dbReference type="PANTHER" id="PTHR30349">
    <property type="entry name" value="PHAGE INTEGRASE-RELATED"/>
    <property type="match status" value="1"/>
</dbReference>
<dbReference type="PROSITE" id="PS51900">
    <property type="entry name" value="CB"/>
    <property type="match status" value="1"/>
</dbReference>
<evidence type="ECO:0000256" key="4">
    <source>
        <dbReference type="ARBA" id="ARBA00023172"/>
    </source>
</evidence>
<reference evidence="8 9" key="1">
    <citation type="submission" date="2019-09" db="EMBL/GenBank/DDBJ databases">
        <title>Paraburkholderia podalyriae sp. nov., A South African Podalyria-associated rhizobium.</title>
        <authorList>
            <person name="Mavima L."/>
            <person name="Beukes C.W."/>
            <person name="Palmer M."/>
            <person name="De Meyer S.E."/>
            <person name="James E.K."/>
            <person name="Maluk M."/>
            <person name="Avontuur J.R."/>
            <person name="Chan W.Y."/>
            <person name="Venter S.N."/>
            <person name="Steenkamp E.T."/>
        </authorList>
    </citation>
    <scope>NUCLEOTIDE SEQUENCE [LARGE SCALE GENOMIC DNA]</scope>
    <source>
        <strain evidence="8 9">WC7.3b</strain>
    </source>
</reference>
<feature type="domain" description="Tyr recombinase" evidence="6">
    <location>
        <begin position="98"/>
        <end position="271"/>
    </location>
</feature>
<comment type="caution">
    <text evidence="8">The sequence shown here is derived from an EMBL/GenBank/DDBJ whole genome shotgun (WGS) entry which is preliminary data.</text>
</comment>
<dbReference type="InterPro" id="IPR011010">
    <property type="entry name" value="DNA_brk_join_enz"/>
</dbReference>
<feature type="domain" description="Core-binding (CB)" evidence="7">
    <location>
        <begin position="1"/>
        <end position="81"/>
    </location>
</feature>
<dbReference type="RefSeq" id="WP_187638256.1">
    <property type="nucleotide sequence ID" value="NZ_VZQQ01000051.1"/>
</dbReference>
<evidence type="ECO:0000256" key="2">
    <source>
        <dbReference type="ARBA" id="ARBA00022908"/>
    </source>
</evidence>
<evidence type="ECO:0000313" key="9">
    <source>
        <dbReference type="Proteomes" id="UP000736373"/>
    </source>
</evidence>
<evidence type="ECO:0000256" key="1">
    <source>
        <dbReference type="ARBA" id="ARBA00008857"/>
    </source>
</evidence>
<dbReference type="Gene3D" id="1.10.150.130">
    <property type="match status" value="1"/>
</dbReference>
<evidence type="ECO:0000256" key="3">
    <source>
        <dbReference type="ARBA" id="ARBA00023125"/>
    </source>
</evidence>
<dbReference type="PROSITE" id="PS51898">
    <property type="entry name" value="TYR_RECOMBINASE"/>
    <property type="match status" value="1"/>
</dbReference>
<protein>
    <submittedName>
        <fullName evidence="8">Tyrosine-type recombinase/integrase</fullName>
    </submittedName>
</protein>
<dbReference type="Gene3D" id="1.10.443.10">
    <property type="entry name" value="Intergrase catalytic core"/>
    <property type="match status" value="1"/>
</dbReference>
<proteinExistence type="inferred from homology"/>
<comment type="similarity">
    <text evidence="1">Belongs to the 'phage' integrase family.</text>
</comment>
<accession>A0ABR7PYI9</accession>
<evidence type="ECO:0000259" key="6">
    <source>
        <dbReference type="PROSITE" id="PS51898"/>
    </source>
</evidence>